<dbReference type="GO" id="GO:0032993">
    <property type="term" value="C:protein-DNA complex"/>
    <property type="evidence" value="ECO:0007669"/>
    <property type="project" value="TreeGrafter"/>
</dbReference>
<dbReference type="Proteomes" id="UP000031014">
    <property type="component" value="Unassembled WGS sequence"/>
</dbReference>
<dbReference type="AlphaFoldDB" id="A0A0A8WX80"/>
<keyword evidence="5 8" id="KW-0238">DNA-binding</keyword>
<reference evidence="11 12" key="1">
    <citation type="submission" date="2013-06" db="EMBL/GenBank/DDBJ databases">
        <title>Whole genome shotgun sequence of Bacillus selenatarsenatis SF-1.</title>
        <authorList>
            <person name="Kuroda M."/>
            <person name="Sei K."/>
            <person name="Yamashita M."/>
            <person name="Ike M."/>
        </authorList>
    </citation>
    <scope>NUCLEOTIDE SEQUENCE [LARGE SCALE GENOMIC DNA]</scope>
    <source>
        <strain evidence="11 12">SF-1</strain>
    </source>
</reference>
<dbReference type="Pfam" id="PF00072">
    <property type="entry name" value="Response_reg"/>
    <property type="match status" value="1"/>
</dbReference>
<keyword evidence="4" id="KW-0805">Transcription regulation</keyword>
<evidence type="ECO:0000313" key="11">
    <source>
        <dbReference type="EMBL" id="GAM12270.1"/>
    </source>
</evidence>
<dbReference type="RefSeq" id="WP_041964209.1">
    <property type="nucleotide sequence ID" value="NZ_BASE01000008.1"/>
</dbReference>
<evidence type="ECO:0000256" key="1">
    <source>
        <dbReference type="ARBA" id="ARBA00004496"/>
    </source>
</evidence>
<proteinExistence type="predicted"/>
<comment type="caution">
    <text evidence="11">The sequence shown here is derived from an EMBL/GenBank/DDBJ whole genome shotgun (WGS) entry which is preliminary data.</text>
</comment>
<dbReference type="PROSITE" id="PS50110">
    <property type="entry name" value="RESPONSE_REGULATORY"/>
    <property type="match status" value="1"/>
</dbReference>
<accession>A0A0A8WX80</accession>
<dbReference type="InterPro" id="IPR001867">
    <property type="entry name" value="OmpR/PhoB-type_DNA-bd"/>
</dbReference>
<keyword evidence="3" id="KW-0902">Two-component regulatory system</keyword>
<dbReference type="InterPro" id="IPR016032">
    <property type="entry name" value="Sig_transdc_resp-reg_C-effctor"/>
</dbReference>
<evidence type="ECO:0000256" key="5">
    <source>
        <dbReference type="ARBA" id="ARBA00023125"/>
    </source>
</evidence>
<dbReference type="PROSITE" id="PS51755">
    <property type="entry name" value="OMPR_PHOB"/>
    <property type="match status" value="1"/>
</dbReference>
<evidence type="ECO:0000256" key="2">
    <source>
        <dbReference type="ARBA" id="ARBA00022553"/>
    </source>
</evidence>
<feature type="DNA-binding region" description="OmpR/PhoB-type" evidence="8">
    <location>
        <begin position="128"/>
        <end position="226"/>
    </location>
</feature>
<dbReference type="PANTHER" id="PTHR48111:SF43">
    <property type="entry name" value="STAGE 0 SPORULATION PROTEIN A HOMOLOG"/>
    <property type="match status" value="1"/>
</dbReference>
<evidence type="ECO:0000313" key="12">
    <source>
        <dbReference type="Proteomes" id="UP000031014"/>
    </source>
</evidence>
<evidence type="ECO:0000256" key="3">
    <source>
        <dbReference type="ARBA" id="ARBA00023012"/>
    </source>
</evidence>
<evidence type="ECO:0000256" key="8">
    <source>
        <dbReference type="PROSITE-ProRule" id="PRU01091"/>
    </source>
</evidence>
<dbReference type="Pfam" id="PF00486">
    <property type="entry name" value="Trans_reg_C"/>
    <property type="match status" value="1"/>
</dbReference>
<dbReference type="InterPro" id="IPR011006">
    <property type="entry name" value="CheY-like_superfamily"/>
</dbReference>
<dbReference type="InterPro" id="IPR036388">
    <property type="entry name" value="WH-like_DNA-bd_sf"/>
</dbReference>
<dbReference type="CDD" id="cd00383">
    <property type="entry name" value="trans_reg_C"/>
    <property type="match status" value="1"/>
</dbReference>
<dbReference type="OrthoDB" id="9790442at2"/>
<evidence type="ECO:0000256" key="6">
    <source>
        <dbReference type="ARBA" id="ARBA00023163"/>
    </source>
</evidence>
<comment type="subcellular location">
    <subcellularLocation>
        <location evidence="1">Cytoplasm</location>
    </subcellularLocation>
</comment>
<dbReference type="SMART" id="SM00862">
    <property type="entry name" value="Trans_reg_C"/>
    <property type="match status" value="1"/>
</dbReference>
<dbReference type="InterPro" id="IPR039420">
    <property type="entry name" value="WalR-like"/>
</dbReference>
<feature type="modified residue" description="4-aspartylphosphate" evidence="7">
    <location>
        <position position="52"/>
    </location>
</feature>
<evidence type="ECO:0000256" key="7">
    <source>
        <dbReference type="PROSITE-ProRule" id="PRU00169"/>
    </source>
</evidence>
<evidence type="ECO:0000256" key="4">
    <source>
        <dbReference type="ARBA" id="ARBA00023015"/>
    </source>
</evidence>
<sequence length="233" mass="27011">MYKIMLIEDDAQLCELVKENLERYGYEVELPIHFSKIEEEFAKINPDLVLLDINLPYYDGYYLCRSFRQKSNVPILMISARSQEMEQIMAIELGADDFITKPFTFDMLHTKIKATLRRVYGEYSAKEENQNCAGSLCLDEKTLILEYEGSRAELSKNEYKLMKKLMENEGTFVSREELIEEVWDSVTFVDDNTLTVNMTRIKQTLAKLGLSQVIKSKRGVGYMLEIPAGIQHD</sequence>
<dbReference type="GO" id="GO:0005829">
    <property type="term" value="C:cytosol"/>
    <property type="evidence" value="ECO:0007669"/>
    <property type="project" value="TreeGrafter"/>
</dbReference>
<dbReference type="GO" id="GO:0000976">
    <property type="term" value="F:transcription cis-regulatory region binding"/>
    <property type="evidence" value="ECO:0007669"/>
    <property type="project" value="TreeGrafter"/>
</dbReference>
<dbReference type="Gene3D" id="1.10.10.10">
    <property type="entry name" value="Winged helix-like DNA-binding domain superfamily/Winged helix DNA-binding domain"/>
    <property type="match status" value="1"/>
</dbReference>
<feature type="domain" description="Response regulatory" evidence="9">
    <location>
        <begin position="3"/>
        <end position="116"/>
    </location>
</feature>
<dbReference type="EMBL" id="BASE01000008">
    <property type="protein sequence ID" value="GAM12270.1"/>
    <property type="molecule type" value="Genomic_DNA"/>
</dbReference>
<dbReference type="GO" id="GO:0006355">
    <property type="term" value="P:regulation of DNA-templated transcription"/>
    <property type="evidence" value="ECO:0007669"/>
    <property type="project" value="InterPro"/>
</dbReference>
<evidence type="ECO:0000259" key="9">
    <source>
        <dbReference type="PROSITE" id="PS50110"/>
    </source>
</evidence>
<dbReference type="PANTHER" id="PTHR48111">
    <property type="entry name" value="REGULATOR OF RPOS"/>
    <property type="match status" value="1"/>
</dbReference>
<feature type="domain" description="OmpR/PhoB-type" evidence="10">
    <location>
        <begin position="128"/>
        <end position="226"/>
    </location>
</feature>
<keyword evidence="12" id="KW-1185">Reference proteome</keyword>
<dbReference type="SUPFAM" id="SSF46894">
    <property type="entry name" value="C-terminal effector domain of the bipartite response regulators"/>
    <property type="match status" value="1"/>
</dbReference>
<dbReference type="GO" id="GO:0000156">
    <property type="term" value="F:phosphorelay response regulator activity"/>
    <property type="evidence" value="ECO:0007669"/>
    <property type="project" value="TreeGrafter"/>
</dbReference>
<keyword evidence="6" id="KW-0804">Transcription</keyword>
<evidence type="ECO:0000259" key="10">
    <source>
        <dbReference type="PROSITE" id="PS51755"/>
    </source>
</evidence>
<gene>
    <name evidence="11" type="ORF">SAMD00020551_0402</name>
</gene>
<dbReference type="InterPro" id="IPR001789">
    <property type="entry name" value="Sig_transdc_resp-reg_receiver"/>
</dbReference>
<organism evidence="11 12">
    <name type="scientific">Mesobacillus selenatarsenatis (strain DSM 18680 / JCM 14380 / FERM P-15431 / SF-1)</name>
    <dbReference type="NCBI Taxonomy" id="1321606"/>
    <lineage>
        <taxon>Bacteria</taxon>
        <taxon>Bacillati</taxon>
        <taxon>Bacillota</taxon>
        <taxon>Bacilli</taxon>
        <taxon>Bacillales</taxon>
        <taxon>Bacillaceae</taxon>
        <taxon>Mesobacillus</taxon>
    </lineage>
</organism>
<dbReference type="SMART" id="SM00448">
    <property type="entry name" value="REC"/>
    <property type="match status" value="1"/>
</dbReference>
<keyword evidence="2 7" id="KW-0597">Phosphoprotein</keyword>
<dbReference type="STRING" id="1321606.SAMD00020551_0402"/>
<protein>
    <submittedName>
        <fullName evidence="11">Two-component response regulator YvcP</fullName>
    </submittedName>
</protein>
<dbReference type="SUPFAM" id="SSF52172">
    <property type="entry name" value="CheY-like"/>
    <property type="match status" value="1"/>
</dbReference>
<dbReference type="Gene3D" id="3.40.50.2300">
    <property type="match status" value="1"/>
</dbReference>
<name>A0A0A8WX80_MESS1</name>